<feature type="compositionally biased region" description="Basic and acidic residues" evidence="1">
    <location>
        <begin position="11"/>
        <end position="23"/>
    </location>
</feature>
<sequence length="77" mass="8497">MKKKLQFLPKEGSDDDRGGSEWRRNRRGSSGGGQPVTVSLLLSFGRGFLKGMYRRTMISIGSSLLLPMPLVIGRVCL</sequence>
<organism evidence="2">
    <name type="scientific">Cucumis melo</name>
    <name type="common">Muskmelon</name>
    <dbReference type="NCBI Taxonomy" id="3656"/>
    <lineage>
        <taxon>Eukaryota</taxon>
        <taxon>Viridiplantae</taxon>
        <taxon>Streptophyta</taxon>
        <taxon>Embryophyta</taxon>
        <taxon>Tracheophyta</taxon>
        <taxon>Spermatophyta</taxon>
        <taxon>Magnoliopsida</taxon>
        <taxon>eudicotyledons</taxon>
        <taxon>Gunneridae</taxon>
        <taxon>Pentapetalae</taxon>
        <taxon>rosids</taxon>
        <taxon>fabids</taxon>
        <taxon>Cucurbitales</taxon>
        <taxon>Cucurbitaceae</taxon>
        <taxon>Benincaseae</taxon>
        <taxon>Cucumis</taxon>
    </lineage>
</organism>
<feature type="region of interest" description="Disordered" evidence="1">
    <location>
        <begin position="1"/>
        <end position="36"/>
    </location>
</feature>
<evidence type="ECO:0000313" key="2">
    <source>
        <dbReference type="EnsemblPlants" id="MELO3C030228.2.1"/>
    </source>
</evidence>
<accession>A0A9I9E8F5</accession>
<name>A0A9I9E8F5_CUCME</name>
<dbReference type="EnsemblPlants" id="MELO3C030228.2.1">
    <property type="protein sequence ID" value="MELO3C030228.2.1"/>
    <property type="gene ID" value="MELO3C030228.2"/>
</dbReference>
<protein>
    <submittedName>
        <fullName evidence="2">Uncharacterized protein</fullName>
    </submittedName>
</protein>
<reference evidence="2" key="1">
    <citation type="submission" date="2023-03" db="UniProtKB">
        <authorList>
            <consortium name="EnsemblPlants"/>
        </authorList>
    </citation>
    <scope>IDENTIFICATION</scope>
</reference>
<proteinExistence type="predicted"/>
<dbReference type="AlphaFoldDB" id="A0A9I9E8F5"/>
<dbReference type="Gramene" id="MELO3C030228.2.1">
    <property type="protein sequence ID" value="MELO3C030228.2.1"/>
    <property type="gene ID" value="MELO3C030228.2"/>
</dbReference>
<evidence type="ECO:0000256" key="1">
    <source>
        <dbReference type="SAM" id="MobiDB-lite"/>
    </source>
</evidence>